<evidence type="ECO:0000313" key="3">
    <source>
        <dbReference type="Proteomes" id="UP000886520"/>
    </source>
</evidence>
<gene>
    <name evidence="2" type="ORF">GOP47_0006576</name>
</gene>
<evidence type="ECO:0000256" key="1">
    <source>
        <dbReference type="SAM" id="MobiDB-lite"/>
    </source>
</evidence>
<accession>A0A9D4V3P8</accession>
<proteinExistence type="predicted"/>
<comment type="caution">
    <text evidence="2">The sequence shown here is derived from an EMBL/GenBank/DDBJ whole genome shotgun (WGS) entry which is preliminary data.</text>
</comment>
<name>A0A9D4V3P8_ADICA</name>
<protein>
    <submittedName>
        <fullName evidence="2">Uncharacterized protein</fullName>
    </submittedName>
</protein>
<sequence length="458" mass="53585">MLSPMSSSQRFIARAMLMMVGYFKEGGKSFCCRCKASARLDSEGCGRYIYDNNKYQFRYPPTKRQIEESTTAILASKRAFSEDQREAILKECGFGEIIDDILRHGSHDVIWCYLYERMVSIYVRVKTNHKEDELSLVNYHRRVAWMWDSESLFNRESQNFVGLDHKAQCGLPMYTSAWTKGDCHCTLQYAVVRAVDHALMQVKVAWIKEIETQYGDKRWKVVKEDEEWKTWWLCESSNKSWIVLKRRNIVAGGFIKECTNGWDPDLVEFLEAMIKKAKAATQTKQEIQSGSSRVVASENKDSLPNENGVRISSSSSKEKVRAPSYDDIFCPPKRKDRDPNKLYGKELLEKMHKEHHAIILDNYRTVRRWFRNFSMPADLRHNTKGKDEIIQIIRDNYDKIAVLSWEGAEYKWHVEDIYKWVVTSKQAKLKYKKSKEVFVKSESKSESKGGKHRPYNFT</sequence>
<organism evidence="2 3">
    <name type="scientific">Adiantum capillus-veneris</name>
    <name type="common">Maidenhair fern</name>
    <dbReference type="NCBI Taxonomy" id="13818"/>
    <lineage>
        <taxon>Eukaryota</taxon>
        <taxon>Viridiplantae</taxon>
        <taxon>Streptophyta</taxon>
        <taxon>Embryophyta</taxon>
        <taxon>Tracheophyta</taxon>
        <taxon>Polypodiopsida</taxon>
        <taxon>Polypodiidae</taxon>
        <taxon>Polypodiales</taxon>
        <taxon>Pteridineae</taxon>
        <taxon>Pteridaceae</taxon>
        <taxon>Vittarioideae</taxon>
        <taxon>Adiantum</taxon>
    </lineage>
</organism>
<feature type="region of interest" description="Disordered" evidence="1">
    <location>
        <begin position="439"/>
        <end position="458"/>
    </location>
</feature>
<feature type="compositionally biased region" description="Polar residues" evidence="1">
    <location>
        <begin position="304"/>
        <end position="315"/>
    </location>
</feature>
<dbReference type="Proteomes" id="UP000886520">
    <property type="component" value="Chromosome 6"/>
</dbReference>
<evidence type="ECO:0000313" key="2">
    <source>
        <dbReference type="EMBL" id="KAI5078905.1"/>
    </source>
</evidence>
<keyword evidence="3" id="KW-1185">Reference proteome</keyword>
<dbReference type="EMBL" id="JABFUD020000006">
    <property type="protein sequence ID" value="KAI5078905.1"/>
    <property type="molecule type" value="Genomic_DNA"/>
</dbReference>
<feature type="compositionally biased region" description="Basic and acidic residues" evidence="1">
    <location>
        <begin position="439"/>
        <end position="449"/>
    </location>
</feature>
<reference evidence="2" key="1">
    <citation type="submission" date="2021-01" db="EMBL/GenBank/DDBJ databases">
        <title>Adiantum capillus-veneris genome.</title>
        <authorList>
            <person name="Fang Y."/>
            <person name="Liao Q."/>
        </authorList>
    </citation>
    <scope>NUCLEOTIDE SEQUENCE</scope>
    <source>
        <strain evidence="2">H3</strain>
        <tissue evidence="2">Leaf</tissue>
    </source>
</reference>
<feature type="region of interest" description="Disordered" evidence="1">
    <location>
        <begin position="282"/>
        <end position="319"/>
    </location>
</feature>
<dbReference type="OrthoDB" id="2003634at2759"/>
<dbReference type="AlphaFoldDB" id="A0A9D4V3P8"/>